<protein>
    <recommendedName>
        <fullName evidence="3">IacB</fullName>
    </recommendedName>
</protein>
<dbReference type="Proteomes" id="UP000186894">
    <property type="component" value="Unassembled WGS sequence"/>
</dbReference>
<evidence type="ECO:0008006" key="3">
    <source>
        <dbReference type="Google" id="ProtNLM"/>
    </source>
</evidence>
<evidence type="ECO:0000313" key="2">
    <source>
        <dbReference type="Proteomes" id="UP000186894"/>
    </source>
</evidence>
<keyword evidence="2" id="KW-1185">Reference proteome</keyword>
<dbReference type="EMBL" id="MKIM01000029">
    <property type="protein sequence ID" value="OLP43045.1"/>
    <property type="molecule type" value="Genomic_DNA"/>
</dbReference>
<dbReference type="AlphaFoldDB" id="A0A1Q8ZME5"/>
<proteinExistence type="predicted"/>
<sequence>MTEPTPIRTLLCLAVQPAFFDLPFNKIGPVWKGTQEFMSGVAKLDGVTVLGTLDDDQTQVGTSPSFPWTWYMMCDFPDRQSVIAACNLLRTIVVDEDDHRLWKYMRVEARMGRALTIPDL</sequence>
<name>A0A1Q8ZME5_9HYPH</name>
<comment type="caution">
    <text evidence="1">The sequence shown here is derived from an EMBL/GenBank/DDBJ whole genome shotgun (WGS) entry which is preliminary data.</text>
</comment>
<accession>A0A1Q8ZME5</accession>
<dbReference type="OrthoDB" id="7849477at2"/>
<dbReference type="RefSeq" id="WP_075641251.1">
    <property type="nucleotide sequence ID" value="NZ_MKIM01000029.1"/>
</dbReference>
<dbReference type="STRING" id="1867956.BJF95_13810"/>
<gene>
    <name evidence="1" type="ORF">BJF95_13810</name>
</gene>
<organism evidence="1 2">
    <name type="scientific">Rhizobium oryziradicis</name>
    <dbReference type="NCBI Taxonomy" id="1867956"/>
    <lineage>
        <taxon>Bacteria</taxon>
        <taxon>Pseudomonadati</taxon>
        <taxon>Pseudomonadota</taxon>
        <taxon>Alphaproteobacteria</taxon>
        <taxon>Hyphomicrobiales</taxon>
        <taxon>Rhizobiaceae</taxon>
        <taxon>Rhizobium/Agrobacterium group</taxon>
        <taxon>Rhizobium</taxon>
    </lineage>
</organism>
<reference evidence="1 2" key="1">
    <citation type="submission" date="2016-09" db="EMBL/GenBank/DDBJ databases">
        <title>Rhizobium oryziradicis sp. nov., isolated from the root of rice.</title>
        <authorList>
            <person name="Zhao J."/>
            <person name="Zhang X."/>
        </authorList>
    </citation>
    <scope>NUCLEOTIDE SEQUENCE [LARGE SCALE GENOMIC DNA]</scope>
    <source>
        <strain evidence="1 2">N19</strain>
    </source>
</reference>
<evidence type="ECO:0000313" key="1">
    <source>
        <dbReference type="EMBL" id="OLP43045.1"/>
    </source>
</evidence>